<feature type="transmembrane region" description="Helical" evidence="1">
    <location>
        <begin position="20"/>
        <end position="41"/>
    </location>
</feature>
<evidence type="ECO:0000256" key="1">
    <source>
        <dbReference type="SAM" id="Phobius"/>
    </source>
</evidence>
<accession>A0A8S5PCY7</accession>
<organism evidence="2">
    <name type="scientific">Siphoviridae sp. ctmpG14</name>
    <dbReference type="NCBI Taxonomy" id="2825654"/>
    <lineage>
        <taxon>Viruses</taxon>
        <taxon>Duplodnaviria</taxon>
        <taxon>Heunggongvirae</taxon>
        <taxon>Uroviricota</taxon>
        <taxon>Caudoviricetes</taxon>
    </lineage>
</organism>
<keyword evidence="1" id="KW-1133">Transmembrane helix</keyword>
<proteinExistence type="predicted"/>
<dbReference type="EMBL" id="BK015384">
    <property type="protein sequence ID" value="DAE04241.1"/>
    <property type="molecule type" value="Genomic_DNA"/>
</dbReference>
<feature type="transmembrane region" description="Helical" evidence="1">
    <location>
        <begin position="47"/>
        <end position="66"/>
    </location>
</feature>
<evidence type="ECO:0000313" key="2">
    <source>
        <dbReference type="EMBL" id="DAE04241.1"/>
    </source>
</evidence>
<protein>
    <submittedName>
        <fullName evidence="2">Uncharacterized protein</fullName>
    </submittedName>
</protein>
<name>A0A8S5PCY7_9CAUD</name>
<keyword evidence="1" id="KW-0812">Transmembrane</keyword>
<sequence>MRDKSFAEVCQLVRDSNILILWLCWIVFPLMLVFWTFVGIITLIIRILLFVLGWMLTPFFLIYRAIKE</sequence>
<reference evidence="2" key="1">
    <citation type="journal article" date="2021" name="Proc. Natl. Acad. Sci. U.S.A.">
        <title>A Catalog of Tens of Thousands of Viruses from Human Metagenomes Reveals Hidden Associations with Chronic Diseases.</title>
        <authorList>
            <person name="Tisza M.J."/>
            <person name="Buck C.B."/>
        </authorList>
    </citation>
    <scope>NUCLEOTIDE SEQUENCE</scope>
    <source>
        <strain evidence="2">CtmpG14</strain>
    </source>
</reference>
<keyword evidence="1" id="KW-0472">Membrane</keyword>